<feature type="domain" description="GmrSD restriction endonucleases C-terminal" evidence="2">
    <location>
        <begin position="87"/>
        <end position="190"/>
    </location>
</feature>
<evidence type="ECO:0000313" key="5">
    <source>
        <dbReference type="Proteomes" id="UP000034156"/>
    </source>
</evidence>
<evidence type="ECO:0000256" key="1">
    <source>
        <dbReference type="SAM" id="SignalP"/>
    </source>
</evidence>
<dbReference type="PANTHER" id="PTHR24094">
    <property type="entry name" value="SECRETED PROTEIN"/>
    <property type="match status" value="1"/>
</dbReference>
<dbReference type="Pfam" id="PF07510">
    <property type="entry name" value="GmrSD_C"/>
    <property type="match status" value="1"/>
</dbReference>
<proteinExistence type="predicted"/>
<dbReference type="AlphaFoldDB" id="A0A0F7KGK8"/>
<keyword evidence="5" id="KW-1185">Reference proteome</keyword>
<dbReference type="KEGG" id="nco:AAW31_13935"/>
<name>A0A0F7KGK8_9PROT</name>
<reference evidence="4 6" key="3">
    <citation type="submission" date="2019-07" db="EMBL/GenBank/DDBJ databases">
        <title>Active sludge and wastewater microbial communities from Klosterneuburg, Austria.</title>
        <authorList>
            <person name="Wagner M."/>
        </authorList>
    </citation>
    <scope>NUCLEOTIDE SEQUENCE [LARGE SCALE GENOMIC DNA]</scope>
    <source>
        <strain evidence="4 6">Nm2</strain>
    </source>
</reference>
<dbReference type="RefSeq" id="WP_046850693.1">
    <property type="nucleotide sequence ID" value="NZ_CP011451.1"/>
</dbReference>
<feature type="chain" id="PRO_5033716659" evidence="1">
    <location>
        <begin position="22"/>
        <end position="198"/>
    </location>
</feature>
<dbReference type="InterPro" id="IPR011089">
    <property type="entry name" value="GmrSD_C"/>
</dbReference>
<dbReference type="EMBL" id="CP011451">
    <property type="protein sequence ID" value="AKH38656.1"/>
    <property type="molecule type" value="Genomic_DNA"/>
</dbReference>
<accession>A0A0F7KGK8</accession>
<protein>
    <submittedName>
        <fullName evidence="4">Uncharacterized protein DUF1524</fullName>
    </submittedName>
</protein>
<dbReference type="EMBL" id="VNHT01000017">
    <property type="protein sequence ID" value="TYP89352.1"/>
    <property type="molecule type" value="Genomic_DNA"/>
</dbReference>
<reference evidence="3 5" key="2">
    <citation type="journal article" date="2016" name="Genome Announc.">
        <title>Genome Sequence of Nitrosomonas communis Strain Nm2, a Mesophilic Ammonia-Oxidizing Bacterium Isolated from Mediterranean Soil.</title>
        <authorList>
            <person name="Kozlowski J.A."/>
            <person name="Kits K.D."/>
            <person name="Stein L.Y."/>
        </authorList>
    </citation>
    <scope>NUCLEOTIDE SEQUENCE [LARGE SCALE GENOMIC DNA]</scope>
    <source>
        <strain evidence="3 5">Nm2</strain>
    </source>
</reference>
<organism evidence="3 5">
    <name type="scientific">Nitrosomonas communis</name>
    <dbReference type="NCBI Taxonomy" id="44574"/>
    <lineage>
        <taxon>Bacteria</taxon>
        <taxon>Pseudomonadati</taxon>
        <taxon>Pseudomonadota</taxon>
        <taxon>Betaproteobacteria</taxon>
        <taxon>Nitrosomonadales</taxon>
        <taxon>Nitrosomonadaceae</taxon>
        <taxon>Nitrosomonas</taxon>
    </lineage>
</organism>
<evidence type="ECO:0000313" key="4">
    <source>
        <dbReference type="EMBL" id="TYP89352.1"/>
    </source>
</evidence>
<evidence type="ECO:0000313" key="3">
    <source>
        <dbReference type="EMBL" id="AKH38656.1"/>
    </source>
</evidence>
<evidence type="ECO:0000313" key="6">
    <source>
        <dbReference type="Proteomes" id="UP000324176"/>
    </source>
</evidence>
<sequence>MRNVFLFLLLIATLVMLHGCATDKQIGRHPPQVDTPLTSKPYNRKDWPHWIDADGDCQNTRQELLIATSTAPVKFKDSRRCTVIAGKWFGVYTGKIFTQASDVDIDHIVPLAHAHRHGADSWTKKRRRAFANDFDNLIVVSDKANHAKSDKAPHEWLPPRKAYWCEYGKRWKHIKHKYQLISTQQEQAALNSLAKTCR</sequence>
<evidence type="ECO:0000259" key="2">
    <source>
        <dbReference type="Pfam" id="PF07510"/>
    </source>
</evidence>
<gene>
    <name evidence="3" type="ORF">AAW31_13935</name>
    <name evidence="4" type="ORF">BCL69_10179</name>
</gene>
<feature type="signal peptide" evidence="1">
    <location>
        <begin position="1"/>
        <end position="21"/>
    </location>
</feature>
<dbReference type="PATRIC" id="fig|44574.3.peg.3386"/>
<dbReference type="PANTHER" id="PTHR24094:SF15">
    <property type="entry name" value="AMP-DEPENDENT SYNTHETASE_LIGASE DOMAIN-CONTAINING PROTEIN-RELATED"/>
    <property type="match status" value="1"/>
</dbReference>
<dbReference type="Gene3D" id="1.10.30.50">
    <property type="match status" value="1"/>
</dbReference>
<keyword evidence="1" id="KW-0732">Signal</keyword>
<reference evidence="5" key="1">
    <citation type="submission" date="2015-05" db="EMBL/GenBank/DDBJ databases">
        <title>Draft genome of Nitrosomonas communis strain Nm2.</title>
        <authorList>
            <person name="Kozlowski J.A."/>
            <person name="Kits K.D."/>
            <person name="Stein L.Y."/>
        </authorList>
    </citation>
    <scope>NUCLEOTIDE SEQUENCE [LARGE SCALE GENOMIC DNA]</scope>
    <source>
        <strain evidence="5">Nm2</strain>
    </source>
</reference>
<dbReference type="Proteomes" id="UP000324176">
    <property type="component" value="Unassembled WGS sequence"/>
</dbReference>
<dbReference type="OrthoDB" id="5196645at2"/>
<dbReference type="Proteomes" id="UP000034156">
    <property type="component" value="Chromosome"/>
</dbReference>